<protein>
    <submittedName>
        <fullName evidence="2">Uncharacterized protein</fullName>
    </submittedName>
</protein>
<keyword evidence="1" id="KW-0472">Membrane</keyword>
<evidence type="ECO:0000313" key="2">
    <source>
        <dbReference type="EMBL" id="MBA0829169.1"/>
    </source>
</evidence>
<organism evidence="2 3">
    <name type="scientific">Gossypium armourianum</name>
    <dbReference type="NCBI Taxonomy" id="34283"/>
    <lineage>
        <taxon>Eukaryota</taxon>
        <taxon>Viridiplantae</taxon>
        <taxon>Streptophyta</taxon>
        <taxon>Embryophyta</taxon>
        <taxon>Tracheophyta</taxon>
        <taxon>Spermatophyta</taxon>
        <taxon>Magnoliopsida</taxon>
        <taxon>eudicotyledons</taxon>
        <taxon>Gunneridae</taxon>
        <taxon>Pentapetalae</taxon>
        <taxon>rosids</taxon>
        <taxon>malvids</taxon>
        <taxon>Malvales</taxon>
        <taxon>Malvaceae</taxon>
        <taxon>Malvoideae</taxon>
        <taxon>Gossypium</taxon>
    </lineage>
</organism>
<keyword evidence="1" id="KW-0812">Transmembrane</keyword>
<keyword evidence="1" id="KW-1133">Transmembrane helix</keyword>
<sequence>FTLIAGDPVYIHAIKVNLVNIYANVRNIVRKVGSSGIYGIIALTSLSTFMIVDLFNDYRSDYEVLLNIPIRYDGFIT</sequence>
<proteinExistence type="predicted"/>
<evidence type="ECO:0000256" key="1">
    <source>
        <dbReference type="SAM" id="Phobius"/>
    </source>
</evidence>
<keyword evidence="3" id="KW-1185">Reference proteome</keyword>
<reference evidence="2 3" key="1">
    <citation type="journal article" date="2019" name="Genome Biol. Evol.">
        <title>Insights into the evolution of the New World diploid cottons (Gossypium, subgenus Houzingenia) based on genome sequencing.</title>
        <authorList>
            <person name="Grover C.E."/>
            <person name="Arick M.A. 2nd"/>
            <person name="Thrash A."/>
            <person name="Conover J.L."/>
            <person name="Sanders W.S."/>
            <person name="Peterson D.G."/>
            <person name="Frelichowski J.E."/>
            <person name="Scheffler J.A."/>
            <person name="Scheffler B.E."/>
            <person name="Wendel J.F."/>
        </authorList>
    </citation>
    <scope>NUCLEOTIDE SEQUENCE [LARGE SCALE GENOMIC DNA]</scope>
    <source>
        <strain evidence="2">6</strain>
        <tissue evidence="2">Leaf</tissue>
    </source>
</reference>
<feature type="non-terminal residue" evidence="2">
    <location>
        <position position="1"/>
    </location>
</feature>
<comment type="caution">
    <text evidence="2">The sequence shown here is derived from an EMBL/GenBank/DDBJ whole genome shotgun (WGS) entry which is preliminary data.</text>
</comment>
<dbReference type="AlphaFoldDB" id="A0A7J9J485"/>
<accession>A0A7J9J485</accession>
<name>A0A7J9J485_9ROSI</name>
<dbReference type="EMBL" id="JABFAE010000005">
    <property type="protein sequence ID" value="MBA0829169.1"/>
    <property type="molecule type" value="Genomic_DNA"/>
</dbReference>
<evidence type="ECO:0000313" key="3">
    <source>
        <dbReference type="Proteomes" id="UP000593575"/>
    </source>
</evidence>
<feature type="transmembrane region" description="Helical" evidence="1">
    <location>
        <begin position="36"/>
        <end position="55"/>
    </location>
</feature>
<dbReference type="Proteomes" id="UP000593575">
    <property type="component" value="Unassembled WGS sequence"/>
</dbReference>
<gene>
    <name evidence="2" type="ORF">Goarm_013789</name>
</gene>